<dbReference type="InterPro" id="IPR002347">
    <property type="entry name" value="SDR_fam"/>
</dbReference>
<dbReference type="InterPro" id="IPR020904">
    <property type="entry name" value="Sc_DH/Rdtase_CS"/>
</dbReference>
<dbReference type="EMBL" id="JBHSON010000015">
    <property type="protein sequence ID" value="MFC5746570.1"/>
    <property type="molecule type" value="Genomic_DNA"/>
</dbReference>
<dbReference type="NCBIfam" id="NF005559">
    <property type="entry name" value="PRK07231.1"/>
    <property type="match status" value="1"/>
</dbReference>
<organism evidence="2 3">
    <name type="scientific">Actinomadura rugatobispora</name>
    <dbReference type="NCBI Taxonomy" id="1994"/>
    <lineage>
        <taxon>Bacteria</taxon>
        <taxon>Bacillati</taxon>
        <taxon>Actinomycetota</taxon>
        <taxon>Actinomycetes</taxon>
        <taxon>Streptosporangiales</taxon>
        <taxon>Thermomonosporaceae</taxon>
        <taxon>Actinomadura</taxon>
    </lineage>
</organism>
<dbReference type="Gene3D" id="3.40.50.720">
    <property type="entry name" value="NAD(P)-binding Rossmann-like Domain"/>
    <property type="match status" value="1"/>
</dbReference>
<sequence length="247" mass="25580">MIESLEGRTAVVTGGSRGIGKAIAARYAAAGANVVIVSRREESLRAAAAELGERAAWYAASVRDPDAPERTMRLAVERFGGIDILVNNAAVNPFFGSLLEISAEQLAVTAEANQAAPLLWTQAAVAAGLGRTGGGAVVNVASIGGLVTEPGLGYYNATKAALLHLTRQLAVELAPRVRVNSIAPGIVRTDMARVLWEEHEAEVRSKTPLGRIGEPADVAAAALFLSAPSSSWITGSMLVIDGGMSLL</sequence>
<dbReference type="PRINTS" id="PR00081">
    <property type="entry name" value="GDHRDH"/>
</dbReference>
<gene>
    <name evidence="2" type="ORF">ACFPZN_13180</name>
</gene>
<dbReference type="CDD" id="cd05233">
    <property type="entry name" value="SDR_c"/>
    <property type="match status" value="1"/>
</dbReference>
<dbReference type="Proteomes" id="UP001596074">
    <property type="component" value="Unassembled WGS sequence"/>
</dbReference>
<accession>A0ABW1A0A8</accession>
<reference evidence="3" key="1">
    <citation type="journal article" date="2019" name="Int. J. Syst. Evol. Microbiol.">
        <title>The Global Catalogue of Microorganisms (GCM) 10K type strain sequencing project: providing services to taxonomists for standard genome sequencing and annotation.</title>
        <authorList>
            <consortium name="The Broad Institute Genomics Platform"/>
            <consortium name="The Broad Institute Genome Sequencing Center for Infectious Disease"/>
            <person name="Wu L."/>
            <person name="Ma J."/>
        </authorList>
    </citation>
    <scope>NUCLEOTIDE SEQUENCE [LARGE SCALE GENOMIC DNA]</scope>
    <source>
        <strain evidence="3">KCTC 42087</strain>
    </source>
</reference>
<keyword evidence="3" id="KW-1185">Reference proteome</keyword>
<dbReference type="RefSeq" id="WP_378282191.1">
    <property type="nucleotide sequence ID" value="NZ_JBHSON010000015.1"/>
</dbReference>
<dbReference type="Pfam" id="PF13561">
    <property type="entry name" value="adh_short_C2"/>
    <property type="match status" value="1"/>
</dbReference>
<dbReference type="InterPro" id="IPR036291">
    <property type="entry name" value="NAD(P)-bd_dom_sf"/>
</dbReference>
<protein>
    <submittedName>
        <fullName evidence="2">SDR family oxidoreductase</fullName>
    </submittedName>
</protein>
<evidence type="ECO:0000313" key="2">
    <source>
        <dbReference type="EMBL" id="MFC5746570.1"/>
    </source>
</evidence>
<evidence type="ECO:0000256" key="1">
    <source>
        <dbReference type="ARBA" id="ARBA00006484"/>
    </source>
</evidence>
<evidence type="ECO:0000313" key="3">
    <source>
        <dbReference type="Proteomes" id="UP001596074"/>
    </source>
</evidence>
<comment type="caution">
    <text evidence="2">The sequence shown here is derived from an EMBL/GenBank/DDBJ whole genome shotgun (WGS) entry which is preliminary data.</text>
</comment>
<dbReference type="PROSITE" id="PS00061">
    <property type="entry name" value="ADH_SHORT"/>
    <property type="match status" value="1"/>
</dbReference>
<comment type="similarity">
    <text evidence="1">Belongs to the short-chain dehydrogenases/reductases (SDR) family.</text>
</comment>
<dbReference type="SUPFAM" id="SSF51735">
    <property type="entry name" value="NAD(P)-binding Rossmann-fold domains"/>
    <property type="match status" value="1"/>
</dbReference>
<dbReference type="PANTHER" id="PTHR43943:SF2">
    <property type="entry name" value="DEHYDROGENASE_REDUCTASE 4"/>
    <property type="match status" value="1"/>
</dbReference>
<proteinExistence type="inferred from homology"/>
<dbReference type="PANTHER" id="PTHR43943">
    <property type="entry name" value="DEHYDROGENASE/REDUCTASE (SDR FAMILY) MEMBER 4"/>
    <property type="match status" value="1"/>
</dbReference>
<dbReference type="PRINTS" id="PR00080">
    <property type="entry name" value="SDRFAMILY"/>
</dbReference>
<name>A0ABW1A0A8_9ACTN</name>